<dbReference type="AlphaFoldDB" id="A0A0S4MQU7"/>
<dbReference type="Proteomes" id="UP000017246">
    <property type="component" value="Unassembled WGS sequence"/>
</dbReference>
<sequence length="112" mass="12869">MNHAYRSNHCELVKMVFECEAMVVVVASGVRHCIATGQYRFLRSECEELAKYFKVRSLRDPRKEPSRLRELCAIEPTGATEPHLHLVSRISPITTTHRTALELVSPSFQMRL</sequence>
<dbReference type="InterPro" id="IPR036554">
    <property type="entry name" value="GHMP_kinase_C_sf"/>
</dbReference>
<dbReference type="OrthoDB" id="275179at2759"/>
<evidence type="ECO:0000313" key="1">
    <source>
        <dbReference type="EMBL" id="CUT99778.1"/>
    </source>
</evidence>
<keyword evidence="2" id="KW-1185">Reference proteome</keyword>
<dbReference type="GO" id="GO:0016301">
    <property type="term" value="F:kinase activity"/>
    <property type="evidence" value="ECO:0007669"/>
    <property type="project" value="UniProtKB-KW"/>
</dbReference>
<organism evidence="1 2">
    <name type="scientific">Echinococcus multilocularis</name>
    <name type="common">Fox tapeworm</name>
    <dbReference type="NCBI Taxonomy" id="6211"/>
    <lineage>
        <taxon>Eukaryota</taxon>
        <taxon>Metazoa</taxon>
        <taxon>Spiralia</taxon>
        <taxon>Lophotrochozoa</taxon>
        <taxon>Platyhelminthes</taxon>
        <taxon>Cestoda</taxon>
        <taxon>Eucestoda</taxon>
        <taxon>Cyclophyllidea</taxon>
        <taxon>Taeniidae</taxon>
        <taxon>Echinococcus</taxon>
    </lineage>
</organism>
<reference evidence="1" key="1">
    <citation type="journal article" date="2013" name="Nature">
        <title>The genomes of four tapeworm species reveal adaptations to parasitism.</title>
        <authorList>
            <person name="Tsai I.J."/>
            <person name="Zarowiecki M."/>
            <person name="Holroyd N."/>
            <person name="Garciarrubio A."/>
            <person name="Sanchez-Flores A."/>
            <person name="Brooks K.L."/>
            <person name="Tracey A."/>
            <person name="Bobes R.J."/>
            <person name="Fragoso G."/>
            <person name="Sciutto E."/>
            <person name="Aslett M."/>
            <person name="Beasley H."/>
            <person name="Bennett H.M."/>
            <person name="Cai J."/>
            <person name="Camicia F."/>
            <person name="Clark R."/>
            <person name="Cucher M."/>
            <person name="De Silva N."/>
            <person name="Day T.A."/>
            <person name="Deplazes P."/>
            <person name="Estrada K."/>
            <person name="Fernandez C."/>
            <person name="Holland P.W."/>
            <person name="Hou J."/>
            <person name="Hu S."/>
            <person name="Huckvale T."/>
            <person name="Hung S.S."/>
            <person name="Kamenetzky L."/>
            <person name="Keane J.A."/>
            <person name="Kiss F."/>
            <person name="Koziol U."/>
            <person name="Lambert O."/>
            <person name="Liu K."/>
            <person name="Luo X."/>
            <person name="Luo Y."/>
            <person name="Macchiaroli N."/>
            <person name="Nichol S."/>
            <person name="Paps J."/>
            <person name="Parkinson J."/>
            <person name="Pouchkina-Stantcheva N."/>
            <person name="Riddiford N."/>
            <person name="Rosenzvit M."/>
            <person name="Salinas G."/>
            <person name="Wasmuth J.D."/>
            <person name="Zamanian M."/>
            <person name="Zheng Y."/>
            <person name="Cai X."/>
            <person name="Soberon X."/>
            <person name="Olson P.D."/>
            <person name="Laclette J.P."/>
            <person name="Brehm K."/>
            <person name="Berriman M."/>
            <person name="Garciarrubio A."/>
            <person name="Bobes R.J."/>
            <person name="Fragoso G."/>
            <person name="Sanchez-Flores A."/>
            <person name="Estrada K."/>
            <person name="Cevallos M.A."/>
            <person name="Morett E."/>
            <person name="Gonzalez V."/>
            <person name="Portillo T."/>
            <person name="Ochoa-Leyva A."/>
            <person name="Jose M.V."/>
            <person name="Sciutto E."/>
            <person name="Landa A."/>
            <person name="Jimenez L."/>
            <person name="Valdes V."/>
            <person name="Carrero J.C."/>
            <person name="Larralde C."/>
            <person name="Morales-Montor J."/>
            <person name="Limon-Lason J."/>
            <person name="Soberon X."/>
            <person name="Laclette J.P."/>
        </authorList>
    </citation>
    <scope>NUCLEOTIDE SEQUENCE [LARGE SCALE GENOMIC DNA]</scope>
</reference>
<evidence type="ECO:0000313" key="2">
    <source>
        <dbReference type="Proteomes" id="UP000017246"/>
    </source>
</evidence>
<keyword evidence="1" id="KW-0418">Kinase</keyword>
<dbReference type="EMBL" id="LN902848">
    <property type="protein sequence ID" value="CUT99778.1"/>
    <property type="molecule type" value="Genomic_DNA"/>
</dbReference>
<dbReference type="Gene3D" id="3.30.70.890">
    <property type="entry name" value="GHMP kinase, C-terminal domain"/>
    <property type="match status" value="1"/>
</dbReference>
<keyword evidence="1" id="KW-0808">Transferase</keyword>
<name>A0A0S4MQU7_ECHMU</name>
<accession>A0A0S4MQU7</accession>
<reference evidence="1" key="2">
    <citation type="submission" date="2015-11" db="EMBL/GenBank/DDBJ databases">
        <authorList>
            <person name="Zhang Y."/>
            <person name="Guo Z."/>
        </authorList>
    </citation>
    <scope>NUCLEOTIDE SEQUENCE</scope>
</reference>
<proteinExistence type="predicted"/>
<dbReference type="STRING" id="6211.A0A0S4MQU7"/>
<protein>
    <submittedName>
        <fullName evidence="1">Galactokinase</fullName>
    </submittedName>
</protein>